<dbReference type="RefSeq" id="WP_216799911.1">
    <property type="nucleotide sequence ID" value="NZ_CP076723.1"/>
</dbReference>
<evidence type="ECO:0000313" key="1">
    <source>
        <dbReference type="EMBL" id="QWV93169.1"/>
    </source>
</evidence>
<accession>A0ABX8J414</accession>
<evidence type="ECO:0000313" key="2">
    <source>
        <dbReference type="Proteomes" id="UP000683557"/>
    </source>
</evidence>
<proteinExistence type="predicted"/>
<gene>
    <name evidence="1" type="ORF">KP004_18685</name>
</gene>
<organism evidence="1 2">
    <name type="scientific">Geomonas oryzisoli</name>
    <dbReference type="NCBI Taxonomy" id="2847992"/>
    <lineage>
        <taxon>Bacteria</taxon>
        <taxon>Pseudomonadati</taxon>
        <taxon>Thermodesulfobacteriota</taxon>
        <taxon>Desulfuromonadia</taxon>
        <taxon>Geobacterales</taxon>
        <taxon>Geobacteraceae</taxon>
        <taxon>Geomonas</taxon>
    </lineage>
</organism>
<reference evidence="1 2" key="1">
    <citation type="submission" date="2021-06" db="EMBL/GenBank/DDBJ databases">
        <title>Gemonas diversity in paddy soil.</title>
        <authorList>
            <person name="Liu G."/>
        </authorList>
    </citation>
    <scope>NUCLEOTIDE SEQUENCE [LARGE SCALE GENOMIC DNA]</scope>
    <source>
        <strain evidence="1 2">RG10</strain>
    </source>
</reference>
<sequence>MRITMSDYIGSSCEAVSNSHQFVYLWFRTSGNPCLQCGVKAETCDWYRQLSRTSRQLREAAA</sequence>
<keyword evidence="2" id="KW-1185">Reference proteome</keyword>
<dbReference type="EMBL" id="CP076723">
    <property type="protein sequence ID" value="QWV93169.1"/>
    <property type="molecule type" value="Genomic_DNA"/>
</dbReference>
<dbReference type="Proteomes" id="UP000683557">
    <property type="component" value="Chromosome"/>
</dbReference>
<protein>
    <submittedName>
        <fullName evidence="1">Uncharacterized protein</fullName>
    </submittedName>
</protein>
<name>A0ABX8J414_9BACT</name>